<dbReference type="Ensembl" id="ENSMALT00000014501.1">
    <property type="protein sequence ID" value="ENSMALP00000014197.1"/>
    <property type="gene ID" value="ENSMALG00000009901.1"/>
</dbReference>
<dbReference type="InterPro" id="IPR003599">
    <property type="entry name" value="Ig_sub"/>
</dbReference>
<dbReference type="InterPro" id="IPR013098">
    <property type="entry name" value="Ig_I-set"/>
</dbReference>
<feature type="compositionally biased region" description="Polar residues" evidence="15">
    <location>
        <begin position="1919"/>
        <end position="1932"/>
    </location>
</feature>
<evidence type="ECO:0000256" key="4">
    <source>
        <dbReference type="ARBA" id="ARBA00022729"/>
    </source>
</evidence>
<dbReference type="Proteomes" id="UP000261600">
    <property type="component" value="Unplaced"/>
</dbReference>
<dbReference type="SMART" id="SM00406">
    <property type="entry name" value="IGv"/>
    <property type="match status" value="3"/>
</dbReference>
<dbReference type="InterPro" id="IPR007110">
    <property type="entry name" value="Ig-like_dom"/>
</dbReference>
<protein>
    <recommendedName>
        <fullName evidence="21">Down syndrome cell adhesion molecule b</fullName>
    </recommendedName>
</protein>
<dbReference type="InterPro" id="IPR003598">
    <property type="entry name" value="Ig_sub2"/>
</dbReference>
<dbReference type="FunFam" id="2.60.40.10:FF:000477">
    <property type="entry name" value="DS cell adhesion molecule like 1"/>
    <property type="match status" value="1"/>
</dbReference>
<dbReference type="GO" id="GO:0045202">
    <property type="term" value="C:synapse"/>
    <property type="evidence" value="ECO:0007669"/>
    <property type="project" value="UniProtKB-SubCell"/>
</dbReference>
<evidence type="ECO:0008006" key="21">
    <source>
        <dbReference type="Google" id="ProtNLM"/>
    </source>
</evidence>
<keyword evidence="4" id="KW-0732">Signal</keyword>
<feature type="region of interest" description="Disordered" evidence="15">
    <location>
        <begin position="903"/>
        <end position="934"/>
    </location>
</feature>
<accession>A0A3Q3JJ80</accession>
<feature type="domain" description="Fibronectin type-III" evidence="18">
    <location>
        <begin position="1410"/>
        <end position="1501"/>
    </location>
</feature>
<feature type="domain" description="Ig-like" evidence="17">
    <location>
        <begin position="336"/>
        <end position="429"/>
    </location>
</feature>
<evidence type="ECO:0000256" key="7">
    <source>
        <dbReference type="ARBA" id="ARBA00022902"/>
    </source>
</evidence>
<dbReference type="FunFam" id="2.60.40.10:FF:000176">
    <property type="entry name" value="Down syndrome cell adhesion molecule a"/>
    <property type="match status" value="1"/>
</dbReference>
<evidence type="ECO:0000259" key="17">
    <source>
        <dbReference type="PROSITE" id="PS50835"/>
    </source>
</evidence>
<dbReference type="FunFam" id="2.60.40.10:FF:000141">
    <property type="entry name" value="Down syndrome cell adhesion molecule a"/>
    <property type="match status" value="1"/>
</dbReference>
<evidence type="ECO:0000256" key="3">
    <source>
        <dbReference type="ARBA" id="ARBA00022692"/>
    </source>
</evidence>
<evidence type="ECO:0000256" key="5">
    <source>
        <dbReference type="ARBA" id="ARBA00022737"/>
    </source>
</evidence>
<dbReference type="InterPro" id="IPR036116">
    <property type="entry name" value="FN3_sf"/>
</dbReference>
<keyword evidence="3 16" id="KW-0812">Transmembrane</keyword>
<evidence type="ECO:0000256" key="14">
    <source>
        <dbReference type="ARBA" id="ARBA00034103"/>
    </source>
</evidence>
<dbReference type="InterPro" id="IPR013783">
    <property type="entry name" value="Ig-like_fold"/>
</dbReference>
<dbReference type="Pfam" id="PF25059">
    <property type="entry name" value="FN3_DSCAM-DSCAML_C"/>
    <property type="match status" value="1"/>
</dbReference>
<evidence type="ECO:0000259" key="18">
    <source>
        <dbReference type="PROSITE" id="PS50853"/>
    </source>
</evidence>
<dbReference type="PROSITE" id="PS50835">
    <property type="entry name" value="IG_LIKE"/>
    <property type="match status" value="9"/>
</dbReference>
<dbReference type="GO" id="GO:0005886">
    <property type="term" value="C:plasma membrane"/>
    <property type="evidence" value="ECO:0007669"/>
    <property type="project" value="UniProtKB-SubCell"/>
</dbReference>
<feature type="domain" description="Fibronectin type-III" evidence="18">
    <location>
        <begin position="917"/>
        <end position="1017"/>
    </location>
</feature>
<dbReference type="FunFam" id="2.60.40.10:FF:000215">
    <property type="entry name" value="Down syndrome cell adhesion molecule a"/>
    <property type="match status" value="1"/>
</dbReference>
<keyword evidence="9" id="KW-0770">Synapse</keyword>
<feature type="compositionally biased region" description="Polar residues" evidence="15">
    <location>
        <begin position="1878"/>
        <end position="1889"/>
    </location>
</feature>
<dbReference type="FunFam" id="2.60.40.10:FF:000172">
    <property type="entry name" value="Down syndrome cell adhesion molecule b"/>
    <property type="match status" value="1"/>
</dbReference>
<dbReference type="InterPro" id="IPR013106">
    <property type="entry name" value="Ig_V-set"/>
</dbReference>
<dbReference type="GO" id="GO:0098609">
    <property type="term" value="P:cell-cell adhesion"/>
    <property type="evidence" value="ECO:0007669"/>
    <property type="project" value="TreeGrafter"/>
</dbReference>
<evidence type="ECO:0000256" key="6">
    <source>
        <dbReference type="ARBA" id="ARBA00022889"/>
    </source>
</evidence>
<keyword evidence="12" id="KW-0325">Glycoprotein</keyword>
<feature type="compositionally biased region" description="Basic and acidic residues" evidence="15">
    <location>
        <begin position="1891"/>
        <end position="1901"/>
    </location>
</feature>
<reference evidence="19" key="1">
    <citation type="submission" date="2025-08" db="UniProtKB">
        <authorList>
            <consortium name="Ensembl"/>
        </authorList>
    </citation>
    <scope>IDENTIFICATION</scope>
</reference>
<proteinExistence type="predicted"/>
<evidence type="ECO:0000313" key="19">
    <source>
        <dbReference type="Ensembl" id="ENSMALP00000014197.1"/>
    </source>
</evidence>
<reference evidence="19" key="2">
    <citation type="submission" date="2025-09" db="UniProtKB">
        <authorList>
            <consortium name="Ensembl"/>
        </authorList>
    </citation>
    <scope>IDENTIFICATION</scope>
</reference>
<feature type="compositionally biased region" description="Low complexity" evidence="15">
    <location>
        <begin position="1681"/>
        <end position="1692"/>
    </location>
</feature>
<feature type="domain" description="Fibronectin type-III" evidence="18">
    <location>
        <begin position="1022"/>
        <end position="1118"/>
    </location>
</feature>
<feature type="domain" description="Ig-like" evidence="17">
    <location>
        <begin position="717"/>
        <end position="813"/>
    </location>
</feature>
<keyword evidence="11" id="KW-1015">Disulfide bond</keyword>
<feature type="domain" description="Ig-like" evidence="17">
    <location>
        <begin position="618"/>
        <end position="713"/>
    </location>
</feature>
<feature type="domain" description="Ig-like" evidence="17">
    <location>
        <begin position="125"/>
        <end position="216"/>
    </location>
</feature>
<feature type="compositionally biased region" description="Low complexity" evidence="15">
    <location>
        <begin position="1725"/>
        <end position="1735"/>
    </location>
</feature>
<dbReference type="FunFam" id="2.60.40.10:FF:000017">
    <property type="entry name" value="Down syndrome cell adhesion molecule b"/>
    <property type="match status" value="2"/>
</dbReference>
<evidence type="ECO:0000256" key="9">
    <source>
        <dbReference type="ARBA" id="ARBA00023018"/>
    </source>
</evidence>
<keyword evidence="7" id="KW-0524">Neurogenesis</keyword>
<dbReference type="Pfam" id="PF00041">
    <property type="entry name" value="fn3"/>
    <property type="match status" value="5"/>
</dbReference>
<dbReference type="Pfam" id="PF07679">
    <property type="entry name" value="I-set"/>
    <property type="match status" value="4"/>
</dbReference>
<keyword evidence="6" id="KW-0130">Cell adhesion</keyword>
<dbReference type="InterPro" id="IPR036179">
    <property type="entry name" value="Ig-like_dom_sf"/>
</dbReference>
<dbReference type="CDD" id="cd00063">
    <property type="entry name" value="FN3"/>
    <property type="match status" value="6"/>
</dbReference>
<evidence type="ECO:0000256" key="10">
    <source>
        <dbReference type="ARBA" id="ARBA00023136"/>
    </source>
</evidence>
<dbReference type="PANTHER" id="PTHR44170:SF53">
    <property type="entry name" value="DS CELL ADHESION MOLECULE LIKE 1"/>
    <property type="match status" value="1"/>
</dbReference>
<dbReference type="FunFam" id="2.60.40.10:FF:000219">
    <property type="entry name" value="Down syndrome cell adhesion molecule homolog"/>
    <property type="match status" value="1"/>
</dbReference>
<organism evidence="19 20">
    <name type="scientific">Monopterus albus</name>
    <name type="common">Swamp eel</name>
    <dbReference type="NCBI Taxonomy" id="43700"/>
    <lineage>
        <taxon>Eukaryota</taxon>
        <taxon>Metazoa</taxon>
        <taxon>Chordata</taxon>
        <taxon>Craniata</taxon>
        <taxon>Vertebrata</taxon>
        <taxon>Euteleostomi</taxon>
        <taxon>Actinopterygii</taxon>
        <taxon>Neopterygii</taxon>
        <taxon>Teleostei</taxon>
        <taxon>Neoteleostei</taxon>
        <taxon>Acanthomorphata</taxon>
        <taxon>Anabantaria</taxon>
        <taxon>Synbranchiformes</taxon>
        <taxon>Synbranchidae</taxon>
        <taxon>Monopterus</taxon>
    </lineage>
</organism>
<dbReference type="GO" id="GO:0007399">
    <property type="term" value="P:nervous system development"/>
    <property type="evidence" value="ECO:0007669"/>
    <property type="project" value="UniProtKB-KW"/>
</dbReference>
<dbReference type="InterPro" id="IPR056754">
    <property type="entry name" value="DSCAM/DSCAML_C"/>
</dbReference>
<evidence type="ECO:0000256" key="11">
    <source>
        <dbReference type="ARBA" id="ARBA00023157"/>
    </source>
</evidence>
<dbReference type="PROSITE" id="PS50853">
    <property type="entry name" value="FN3"/>
    <property type="match status" value="6"/>
</dbReference>
<dbReference type="FunFam" id="2.60.40.10:FF:000104">
    <property type="entry name" value="Down syndrome cell adhesion molecule b"/>
    <property type="match status" value="1"/>
</dbReference>
<keyword evidence="5" id="KW-0677">Repeat</keyword>
<keyword evidence="20" id="KW-1185">Reference proteome</keyword>
<dbReference type="FunFam" id="2.60.40.10:FF:000120">
    <property type="entry name" value="Down syndrome cell adhesion molecule like 1"/>
    <property type="match status" value="1"/>
</dbReference>
<keyword evidence="10 16" id="KW-0472">Membrane</keyword>
<keyword evidence="13" id="KW-0393">Immunoglobulin domain</keyword>
<comment type="subcellular location">
    <subcellularLocation>
        <location evidence="1">Cell membrane</location>
        <topology evidence="1">Single-pass type I membrane protein</topology>
    </subcellularLocation>
    <subcellularLocation>
        <location evidence="14">Synapse</location>
    </subcellularLocation>
</comment>
<sequence>YFTFAQTSCVFSFPVFSEDLHSSLYFVNASLQEVVFASTTGTSVPCPAGGAPPASLRWYLATGEEIYDVPGIRHVHPNGTLQIFNFLPSSFSKLIHDNTYYCTAENPSGKIRSQDVHIKAVSREPYTVRVADQKAMRGSVAVFKCIIPAFVEAYVTVVSWEKDTVSLNSGQRYLITSTGALYILDVLPEDGLNNYRCTTRHRYTGETRQSNSARLIVSDPTNAEPSILDGFDHREVMINHRVELPCKASGYPTPKYRWLKDNSPLEPDSRFRQTITGLLIESAQPGDSGTYVCEVWNTYGNAEVMGRLYVKRKSFIKRVGSSCSTVATVYFTYGTPKILSSFSEKVVNPNEPVFLVCNVKGTPPPRCTWSLDDDPVIKDSHHHLGHYETHEGHVVSQLNVTHTQVQDGGVYRCTCSNSAGVVYHQARINVRGRASIRPMKNITAIAGRDAFVHCRVIGYPYYSIKWYKNSALLPFNHRQRAFENNGTLKLTNVQQVDAGEYNCKVMVQPNKMDSQSVHVRVRVPPYIQPFEFQRFTIGQRVFIPCVVMSGDRPLDITWQKDGRPIPASLGVTVDNIDFTSSLRISNLTPDHNGNYTCIARNEASAVEHQSQLIVRVPPQFVVQPEDQDGIYGKTVTLNCSAEGYPPPTIVWEHSKGAGVPQFQPIPLNSGSRIQLLSNGSLLIKHVLEDDNGFYLCKVSNDVGADVSKSMYLTVKIPAMITSYPNTTLATQGEEKRMSCIAHGEKPIMVRWEKEERIINPETSRYMVTVKEVADEVVSTLVIMPTVREDSGFFSCHAINSFGEDRGIIQLTVQEPPDPPEVEIREVKDRTIALRWTMGFDGNSPITGYDIECKNKSASWLSAQVTKDVSPQLNQATIIDLHPSSTYNIRMVAKNVIGNSNPSNELTITTDEAAPDGPPQDVTLEPTSPQSIKVSWKPPQKHLQNGVIRGYQVGYREYSPGGSHQFTIISVDTTGDTTESIVLDNLKKFTQYSVVVQAANRAGTGPSSQQVVTKTLEDVPSRPPENVLAVAKSPEVISLSWMPLPREALNGNLQGYRVIYWANLPDGELGEIRNVTTSQPSLELDGLEKYTNYSIQVLAFTNAGDGVRSEQIYVRTKEDVPGPPAGVKAAASSSSVVFVSWLPPLKLNGIIRKYIVFCSNLHPMVMSEFEASPDAYFYRVPNLARNRQYSIWVVAVTAAGHGNNSEKITVEPLAKAPARILTFNGTVTTPWMKDIVLPCKAVGDPPPTIKWIKGNTNGTPTPVLVDGRRSVHGNGSFIIRTVKAEDSGNYSCVASNNWGSDEITLNLQVQVPPDQPRLTVTKTTTTSITLSWIPGDNGGSSIRGYILQYSEDNSEQWGSFPISPSERSYRLESLKCGTWYKFTLTAQNAVGPGRISEIIEAKTHGKEPQFAKEHELFTSINSTRARLNLAGWNNGGCPITSFILEYRAVDSATWTTAQRTSLTKSYILYDLQEATWYELQMKVTNSAGSAEKRITFATLNADGSTIPPLLKRGDSISHNMSGSSGLKMVVTITSILVIAVLVFIMLMVLKRRRREQRLKRLRGMLYKNTRTPDTVNKQQQTLRMHIDIPRAQLLIEERDTMETIDDRSTVLLTDNDFGETNKQKSSTVTHTVHYQSLSQATGPLVDVSDARPGTNPTARRTAKAGPAAARSRYASQWTLNRPHPTSSSHTLTTDWRLPTPRATGSVDKESDSYSVSPSQDTDRARSSMVSTESASSTYEELARAYEHAKMEEQLRHAKFTITECFISDTSSEQMTAGTNDYTDSLTSSTPSESGICRFTASPPKPQDVSRVMNMAVPKAHRPGELVHLPPYLRMDFLLNRGVPPAARSGATCLEPQRSRTLKRPPPMEPTPMEVPSPREVQQWQPGTASTLPHRDVRERGEAAKLSTSQESLLDSRGHLKQSNNPYAKSYTLV</sequence>
<dbReference type="CDD" id="cd05735">
    <property type="entry name" value="Ig_DSCAM"/>
    <property type="match status" value="1"/>
</dbReference>
<feature type="region of interest" description="Disordered" evidence="15">
    <location>
        <begin position="1638"/>
        <end position="1736"/>
    </location>
</feature>
<dbReference type="FunFam" id="2.60.40.10:FF:000315">
    <property type="entry name" value="Down syndrome cell adhesion molecule like 1"/>
    <property type="match status" value="1"/>
</dbReference>
<feature type="domain" description="Fibronectin type-III" evidence="18">
    <location>
        <begin position="1122"/>
        <end position="1216"/>
    </location>
</feature>
<dbReference type="FunFam" id="2.60.40.10:FF:000229">
    <property type="entry name" value="Down syndrome cell adhesion molecule homolog"/>
    <property type="match status" value="1"/>
</dbReference>
<evidence type="ECO:0000313" key="20">
    <source>
        <dbReference type="Proteomes" id="UP000261600"/>
    </source>
</evidence>
<dbReference type="FunFam" id="2.60.40.10:FF:000167">
    <property type="entry name" value="Down syndrome cell adhesion molecule b"/>
    <property type="match status" value="1"/>
</dbReference>
<feature type="domain" description="Ig-like" evidence="17">
    <location>
        <begin position="432"/>
        <end position="518"/>
    </location>
</feature>
<dbReference type="SMART" id="SM00409">
    <property type="entry name" value="IG"/>
    <property type="match status" value="9"/>
</dbReference>
<keyword evidence="8 16" id="KW-1133">Transmembrane helix</keyword>
<dbReference type="SUPFAM" id="SSF48726">
    <property type="entry name" value="Immunoglobulin"/>
    <property type="match status" value="9"/>
</dbReference>
<dbReference type="CDD" id="cd00096">
    <property type="entry name" value="Ig"/>
    <property type="match status" value="2"/>
</dbReference>
<feature type="compositionally biased region" description="Low complexity" evidence="15">
    <location>
        <begin position="1662"/>
        <end position="1673"/>
    </location>
</feature>
<dbReference type="CDD" id="cd05734">
    <property type="entry name" value="Ig_DSCAM"/>
    <property type="match status" value="1"/>
</dbReference>
<dbReference type="Pfam" id="PF13927">
    <property type="entry name" value="Ig_3"/>
    <property type="match status" value="3"/>
</dbReference>
<keyword evidence="2" id="KW-1003">Cell membrane</keyword>
<feature type="compositionally biased region" description="Pro residues" evidence="15">
    <location>
        <begin position="1862"/>
        <end position="1873"/>
    </location>
</feature>
<dbReference type="SUPFAM" id="SSF49265">
    <property type="entry name" value="Fibronectin type III"/>
    <property type="match status" value="3"/>
</dbReference>
<evidence type="ECO:0000256" key="2">
    <source>
        <dbReference type="ARBA" id="ARBA00022475"/>
    </source>
</evidence>
<feature type="domain" description="Ig-like" evidence="17">
    <location>
        <begin position="1216"/>
        <end position="1309"/>
    </location>
</feature>
<dbReference type="FunFam" id="2.60.40.10:FF:000333">
    <property type="entry name" value="Down syndrome cell adhesion molecule"/>
    <property type="match status" value="1"/>
</dbReference>
<name>A0A3Q3JJ80_MONAL</name>
<dbReference type="PANTHER" id="PTHR44170">
    <property type="entry name" value="PROTEIN SIDEKICK"/>
    <property type="match status" value="1"/>
</dbReference>
<evidence type="ECO:0000256" key="16">
    <source>
        <dbReference type="SAM" id="Phobius"/>
    </source>
</evidence>
<feature type="domain" description="Ig-like" evidence="17">
    <location>
        <begin position="225"/>
        <end position="305"/>
    </location>
</feature>
<feature type="domain" description="Fibronectin type-III" evidence="18">
    <location>
        <begin position="1311"/>
        <end position="1405"/>
    </location>
</feature>
<feature type="domain" description="Ig-like" evidence="17">
    <location>
        <begin position="524"/>
        <end position="613"/>
    </location>
</feature>
<evidence type="ECO:0000256" key="13">
    <source>
        <dbReference type="ARBA" id="ARBA00023319"/>
    </source>
</evidence>
<feature type="domain" description="Ig-like" evidence="17">
    <location>
        <begin position="14"/>
        <end position="119"/>
    </location>
</feature>
<dbReference type="SMART" id="SM00408">
    <property type="entry name" value="IGc2"/>
    <property type="match status" value="8"/>
</dbReference>
<dbReference type="InterPro" id="IPR003961">
    <property type="entry name" value="FN3_dom"/>
</dbReference>
<feature type="domain" description="Fibronectin type-III" evidence="18">
    <location>
        <begin position="815"/>
        <end position="912"/>
    </location>
</feature>
<evidence type="ECO:0000256" key="15">
    <source>
        <dbReference type="SAM" id="MobiDB-lite"/>
    </source>
</evidence>
<evidence type="ECO:0000256" key="1">
    <source>
        <dbReference type="ARBA" id="ARBA00004251"/>
    </source>
</evidence>
<dbReference type="FunFam" id="2.60.40.10:FF:000264">
    <property type="entry name" value="Down syndrome cell adhesion molecule like 1"/>
    <property type="match status" value="1"/>
</dbReference>
<feature type="region of interest" description="Disordered" evidence="15">
    <location>
        <begin position="1845"/>
        <end position="1932"/>
    </location>
</feature>
<dbReference type="SMART" id="SM00060">
    <property type="entry name" value="FN3"/>
    <property type="match status" value="6"/>
</dbReference>
<evidence type="ECO:0000256" key="8">
    <source>
        <dbReference type="ARBA" id="ARBA00022989"/>
    </source>
</evidence>
<dbReference type="Gene3D" id="2.60.40.10">
    <property type="entry name" value="Immunoglobulins"/>
    <property type="match status" value="15"/>
</dbReference>
<evidence type="ECO:0000256" key="12">
    <source>
        <dbReference type="ARBA" id="ARBA00023180"/>
    </source>
</evidence>
<feature type="transmembrane region" description="Helical" evidence="16">
    <location>
        <begin position="1527"/>
        <end position="1548"/>
    </location>
</feature>